<organism evidence="1 2">
    <name type="scientific">Rattus norvegicus</name>
    <name type="common">Rat</name>
    <dbReference type="NCBI Taxonomy" id="10116"/>
    <lineage>
        <taxon>Eukaryota</taxon>
        <taxon>Metazoa</taxon>
        <taxon>Chordata</taxon>
        <taxon>Craniata</taxon>
        <taxon>Vertebrata</taxon>
        <taxon>Euteleostomi</taxon>
        <taxon>Mammalia</taxon>
        <taxon>Eutheria</taxon>
        <taxon>Euarchontoglires</taxon>
        <taxon>Glires</taxon>
        <taxon>Rodentia</taxon>
        <taxon>Myomorpha</taxon>
        <taxon>Muroidea</taxon>
        <taxon>Muridae</taxon>
        <taxon>Murinae</taxon>
        <taxon>Rattus</taxon>
    </lineage>
</organism>
<accession>A6HUJ7</accession>
<feature type="non-terminal residue" evidence="1">
    <location>
        <position position="167"/>
    </location>
</feature>
<dbReference type="AlphaFoldDB" id="A6HUJ7"/>
<dbReference type="EMBL" id="CH473951">
    <property type="protein sequence ID" value="EDM02560.1"/>
    <property type="molecule type" value="Genomic_DNA"/>
</dbReference>
<dbReference type="Proteomes" id="UP000234681">
    <property type="component" value="Chromosome 15"/>
</dbReference>
<reference evidence="1 2" key="1">
    <citation type="submission" date="2005-07" db="EMBL/GenBank/DDBJ databases">
        <authorList>
            <person name="Mural R.J."/>
            <person name="Li P.W."/>
            <person name="Adams M.D."/>
            <person name="Amanatides P.G."/>
            <person name="Baden-Tillson H."/>
            <person name="Barnstead M."/>
            <person name="Chin S.H."/>
            <person name="Dew I."/>
            <person name="Evans C.A."/>
            <person name="Ferriera S."/>
            <person name="Flanigan M."/>
            <person name="Fosler C."/>
            <person name="Glodek A."/>
            <person name="Gu Z."/>
            <person name="Holt R.A."/>
            <person name="Jennings D."/>
            <person name="Kraft C.L."/>
            <person name="Lu F."/>
            <person name="Nguyen T."/>
            <person name="Nusskern D.R."/>
            <person name="Pfannkoch C.M."/>
            <person name="Sitter C."/>
            <person name="Sutton G.G."/>
            <person name="Venter J.C."/>
            <person name="Wang Z."/>
            <person name="Woodage T."/>
            <person name="Zheng X.H."/>
            <person name="Zhong F."/>
        </authorList>
    </citation>
    <scope>NUCLEOTIDE SEQUENCE [LARGE SCALE GENOMIC DNA]</scope>
    <source>
        <strain>BN</strain>
        <strain evidence="2">Sprague-Dawley</strain>
    </source>
</reference>
<sequence>MSVRTRCFGGSMTSHSVPQLLLEIIPQHRGDSSRYVTSQRDIHPRCGDLNENGSHRLIYLNPKSLESGIIWEKKKSESWQEMYHGGGGLGVDFEVSKAHARPKSLPLLLPTDQDVKLSATAPAQRLSTSCHDVNGLNLSVCKQLNVSVHKSCLGVVSLCRDTVTDTL</sequence>
<proteinExistence type="predicted"/>
<name>A6HUJ7_RAT</name>
<evidence type="ECO:0000313" key="1">
    <source>
        <dbReference type="EMBL" id="EDM02560.1"/>
    </source>
</evidence>
<evidence type="ECO:0000313" key="2">
    <source>
        <dbReference type="Proteomes" id="UP000234681"/>
    </source>
</evidence>
<protein>
    <submittedName>
        <fullName evidence="1">RCG36869</fullName>
    </submittedName>
</protein>
<gene>
    <name evidence="1" type="ORF">rCG_36869</name>
</gene>